<dbReference type="PANTHER" id="PTHR35098">
    <property type="entry name" value="EXPRESSED PROTEIN"/>
    <property type="match status" value="1"/>
</dbReference>
<name>A0ABP1AA64_9BRYO</name>
<proteinExistence type="predicted"/>
<dbReference type="Proteomes" id="UP001497522">
    <property type="component" value="Chromosome 10"/>
</dbReference>
<feature type="compositionally biased region" description="Low complexity" evidence="1">
    <location>
        <begin position="184"/>
        <end position="202"/>
    </location>
</feature>
<keyword evidence="3" id="KW-1185">Reference proteome</keyword>
<dbReference type="EMBL" id="OZ023711">
    <property type="protein sequence ID" value="CAK9859419.1"/>
    <property type="molecule type" value="Genomic_DNA"/>
</dbReference>
<feature type="compositionally biased region" description="Polar residues" evidence="1">
    <location>
        <begin position="311"/>
        <end position="325"/>
    </location>
</feature>
<evidence type="ECO:0000313" key="2">
    <source>
        <dbReference type="EMBL" id="CAK9859419.1"/>
    </source>
</evidence>
<feature type="region of interest" description="Disordered" evidence="1">
    <location>
        <begin position="15"/>
        <end position="39"/>
    </location>
</feature>
<gene>
    <name evidence="2" type="ORF">CSSPJE1EN2_LOCUS2414</name>
</gene>
<feature type="compositionally biased region" description="Polar residues" evidence="1">
    <location>
        <begin position="203"/>
        <end position="224"/>
    </location>
</feature>
<feature type="compositionally biased region" description="Gly residues" evidence="1">
    <location>
        <begin position="28"/>
        <end position="37"/>
    </location>
</feature>
<feature type="compositionally biased region" description="Polar residues" evidence="1">
    <location>
        <begin position="248"/>
        <end position="280"/>
    </location>
</feature>
<reference evidence="2" key="1">
    <citation type="submission" date="2024-03" db="EMBL/GenBank/DDBJ databases">
        <authorList>
            <consortium name="ELIXIR-Norway"/>
            <consortium name="Elixir Norway"/>
        </authorList>
    </citation>
    <scope>NUCLEOTIDE SEQUENCE</scope>
</reference>
<dbReference type="InterPro" id="IPR040294">
    <property type="entry name" value="Nodulin-rel_1/2"/>
</dbReference>
<evidence type="ECO:0000256" key="1">
    <source>
        <dbReference type="SAM" id="MobiDB-lite"/>
    </source>
</evidence>
<feature type="region of interest" description="Disordered" evidence="1">
    <location>
        <begin position="149"/>
        <end position="334"/>
    </location>
</feature>
<accession>A0ABP1AA64</accession>
<organism evidence="2 3">
    <name type="scientific">Sphagnum jensenii</name>
    <dbReference type="NCBI Taxonomy" id="128206"/>
    <lineage>
        <taxon>Eukaryota</taxon>
        <taxon>Viridiplantae</taxon>
        <taxon>Streptophyta</taxon>
        <taxon>Embryophyta</taxon>
        <taxon>Bryophyta</taxon>
        <taxon>Sphagnophytina</taxon>
        <taxon>Sphagnopsida</taxon>
        <taxon>Sphagnales</taxon>
        <taxon>Sphagnaceae</taxon>
        <taxon>Sphagnum</taxon>
    </lineage>
</organism>
<feature type="compositionally biased region" description="Low complexity" evidence="1">
    <location>
        <begin position="294"/>
        <end position="309"/>
    </location>
</feature>
<protein>
    <submittedName>
        <fullName evidence="2">Uncharacterized protein</fullName>
    </submittedName>
</protein>
<sequence length="334" mass="36852">MDFLNKAEKLAKLSGRLHGSGNHDDGSSEGGGGGGAGNMIHSIFSHATTSTTSQEGGPKRNASVSEIYKDAQMLYETAAGKGNGKTADMGKIAGAAGGVLGGISSYGHLEKSQYGKYITKAEDFLDSYGKKHVGQATMATATGVGYSSQPPQAYHGASPDFPQQTYQGGRQGYEPQAYQPPPYQNHQEQGYGQQGYPPQTQQDYTEQGYGQQGYLPQTQQNYTEQGYHHQGHRHTHQSQEHGYEPQGYQPQTHQNYQEQAYRSQVYPPQTHQEYQDQRYQGQGYAPQIHKNHQDQGYQQQGDQGSYPPQTYGPSYQTTNQGNYQVRANYPPPEY</sequence>
<dbReference type="PANTHER" id="PTHR35098:SF1">
    <property type="entry name" value="NODULIN-RELATED PROTEIN 2"/>
    <property type="match status" value="1"/>
</dbReference>
<evidence type="ECO:0000313" key="3">
    <source>
        <dbReference type="Proteomes" id="UP001497522"/>
    </source>
</evidence>